<sequence>MRPYENSHLRPFLRLHSGFCCQYYYCSKKAIAILNGHMQEVSEFLLIHHQKFLYGAILVYDISIDFDKDIVINAVMAAVNVASVLASVPILYVAGLYYS</sequence>
<evidence type="ECO:0000313" key="2">
    <source>
        <dbReference type="EMBL" id="GIY01487.1"/>
    </source>
</evidence>
<evidence type="ECO:0000256" key="1">
    <source>
        <dbReference type="SAM" id="Phobius"/>
    </source>
</evidence>
<proteinExistence type="predicted"/>
<evidence type="ECO:0000313" key="3">
    <source>
        <dbReference type="Proteomes" id="UP001054837"/>
    </source>
</evidence>
<feature type="transmembrane region" description="Helical" evidence="1">
    <location>
        <begin position="70"/>
        <end position="98"/>
    </location>
</feature>
<comment type="caution">
    <text evidence="2">The sequence shown here is derived from an EMBL/GenBank/DDBJ whole genome shotgun (WGS) entry which is preliminary data.</text>
</comment>
<accession>A0AAV4PZV9</accession>
<dbReference type="Proteomes" id="UP001054837">
    <property type="component" value="Unassembled WGS sequence"/>
</dbReference>
<gene>
    <name evidence="2" type="ORF">CDAR_196761</name>
</gene>
<keyword evidence="1" id="KW-0812">Transmembrane</keyword>
<dbReference type="AlphaFoldDB" id="A0AAV4PZV9"/>
<name>A0AAV4PZV9_9ARAC</name>
<reference evidence="2 3" key="1">
    <citation type="submission" date="2021-06" db="EMBL/GenBank/DDBJ databases">
        <title>Caerostris darwini draft genome.</title>
        <authorList>
            <person name="Kono N."/>
            <person name="Arakawa K."/>
        </authorList>
    </citation>
    <scope>NUCLEOTIDE SEQUENCE [LARGE SCALE GENOMIC DNA]</scope>
</reference>
<keyword evidence="1" id="KW-0472">Membrane</keyword>
<organism evidence="2 3">
    <name type="scientific">Caerostris darwini</name>
    <dbReference type="NCBI Taxonomy" id="1538125"/>
    <lineage>
        <taxon>Eukaryota</taxon>
        <taxon>Metazoa</taxon>
        <taxon>Ecdysozoa</taxon>
        <taxon>Arthropoda</taxon>
        <taxon>Chelicerata</taxon>
        <taxon>Arachnida</taxon>
        <taxon>Araneae</taxon>
        <taxon>Araneomorphae</taxon>
        <taxon>Entelegynae</taxon>
        <taxon>Araneoidea</taxon>
        <taxon>Araneidae</taxon>
        <taxon>Caerostris</taxon>
    </lineage>
</organism>
<dbReference type="EMBL" id="BPLQ01003582">
    <property type="protein sequence ID" value="GIY01487.1"/>
    <property type="molecule type" value="Genomic_DNA"/>
</dbReference>
<protein>
    <submittedName>
        <fullName evidence="2">Uncharacterized protein</fullName>
    </submittedName>
</protein>
<keyword evidence="1" id="KW-1133">Transmembrane helix</keyword>
<keyword evidence="3" id="KW-1185">Reference proteome</keyword>